<comment type="caution">
    <text evidence="8">The sequence shown here is derived from an EMBL/GenBank/DDBJ whole genome shotgun (WGS) entry which is preliminary data.</text>
</comment>
<dbReference type="GO" id="GO:0015031">
    <property type="term" value="P:protein transport"/>
    <property type="evidence" value="ECO:0007669"/>
    <property type="project" value="UniProtKB-KW"/>
</dbReference>
<dbReference type="GO" id="GO:0032456">
    <property type="term" value="P:endocytic recycling"/>
    <property type="evidence" value="ECO:0007669"/>
    <property type="project" value="TreeGrafter"/>
</dbReference>
<feature type="domain" description="Vps52 coiled-coil" evidence="6">
    <location>
        <begin position="60"/>
        <end position="232"/>
    </location>
</feature>
<dbReference type="Pfam" id="PF04129">
    <property type="entry name" value="Vps52_CC"/>
    <property type="match status" value="1"/>
</dbReference>
<reference evidence="9" key="1">
    <citation type="journal article" date="2015" name="PLoS Genet.">
        <title>Genome Sequence and Transcriptome Analyses of Chrysochromulina tobin: Metabolic Tools for Enhanced Algal Fitness in the Prominent Order Prymnesiales (Haptophyceae).</title>
        <authorList>
            <person name="Hovde B.T."/>
            <person name="Deodato C.R."/>
            <person name="Hunsperger H.M."/>
            <person name="Ryken S.A."/>
            <person name="Yost W."/>
            <person name="Jha R.K."/>
            <person name="Patterson J."/>
            <person name="Monnat R.J. Jr."/>
            <person name="Barlow S.B."/>
            <person name="Starkenburg S.R."/>
            <person name="Cattolico R.A."/>
        </authorList>
    </citation>
    <scope>NUCLEOTIDE SEQUENCE</scope>
    <source>
        <strain evidence="9">CCMP291</strain>
    </source>
</reference>
<dbReference type="InterPro" id="IPR048361">
    <property type="entry name" value="Vps52_C"/>
</dbReference>
<dbReference type="AlphaFoldDB" id="A0A0M0J501"/>
<comment type="similarity">
    <text evidence="2">Belongs to the VPS52 family.</text>
</comment>
<dbReference type="InterPro" id="IPR007258">
    <property type="entry name" value="Vps52"/>
</dbReference>
<dbReference type="GO" id="GO:0042147">
    <property type="term" value="P:retrograde transport, endosome to Golgi"/>
    <property type="evidence" value="ECO:0007669"/>
    <property type="project" value="TreeGrafter"/>
</dbReference>
<dbReference type="OrthoDB" id="19482at2759"/>
<evidence type="ECO:0000256" key="4">
    <source>
        <dbReference type="ARBA" id="ARBA00022927"/>
    </source>
</evidence>
<organism evidence="8 9">
    <name type="scientific">Chrysochromulina tobinii</name>
    <dbReference type="NCBI Taxonomy" id="1460289"/>
    <lineage>
        <taxon>Eukaryota</taxon>
        <taxon>Haptista</taxon>
        <taxon>Haptophyta</taxon>
        <taxon>Prymnesiophyceae</taxon>
        <taxon>Prymnesiales</taxon>
        <taxon>Chrysochromulinaceae</taxon>
        <taxon>Chrysochromulina</taxon>
    </lineage>
</organism>
<evidence type="ECO:0000256" key="1">
    <source>
        <dbReference type="ARBA" id="ARBA00004601"/>
    </source>
</evidence>
<dbReference type="PANTHER" id="PTHR14190:SF7">
    <property type="entry name" value="VACUOLAR PROTEIN SORTING-ASSOCIATED PROTEIN 52 HOMOLOG"/>
    <property type="match status" value="1"/>
</dbReference>
<dbReference type="Proteomes" id="UP000037460">
    <property type="component" value="Unassembled WGS sequence"/>
</dbReference>
<dbReference type="InterPro" id="IPR048319">
    <property type="entry name" value="Vps52_CC"/>
</dbReference>
<proteinExistence type="inferred from homology"/>
<sequence>MSRSTEKDLDVEDLEDEFDIDEFRADTAVQEALSKGTDLRQYALEVESALRSVERDSIQDYICESESLAGLHTQIRQCDTVLDSMESMLRGFQGDLSSISAQIKYLQDESLAMNVKLRNRKAAEAELSSFIQQIVVTPDLISNICDADVNETYLAYVLELNKKVTFSKQESTKMTSACMDMAPELEKLRTKSVQKIREFLLERVGMLRKKMTNIQILQQSVLLKYKGLYHFLLEHAPETALEVKEVYTTTMSAIYLVKVKGYLAELSRARTEPATKSDLLGAEEWNAAGPSLSTASVSSFFGGLSSALGTGGPKPATARGDQAYKLGERINILEQVRDPPLIPAVLQQGGVPGSSSSGEGGIFYEAVFRSYSMLLIDMARSEHSFMLEFFGDADAFEQIFGKGLFHCMEHLEHYLISTWDAIACVLVLELMPRLTETLSATQLPLLSNFFHQGQALVWSRFKQIMEAHVASLATVAPKAPPEVHPHYIARRYAELASSLRKLNPPQYGPQMAAIHRALRVEVERLLQERLAGLLATRKSQSAFLVNSYELIASTFNERGARGDESARFEQLLDSVKALFVEECLAVDYGALINYIKTTEPLLITGGQADRSRVDVGGMEHLIRSFYDTWKQGIETVNREVMKSFPNFHLGQDILKQVLTQLLLYYTRFLDLVKTAYPQGAPFAHFALSIPTLMSEIRAFSRNF</sequence>
<name>A0A0M0J501_9EUKA</name>
<keyword evidence="3" id="KW-0813">Transport</keyword>
<feature type="domain" description="Vps52 C-terminal" evidence="7">
    <location>
        <begin position="319"/>
        <end position="579"/>
    </location>
</feature>
<evidence type="ECO:0000256" key="3">
    <source>
        <dbReference type="ARBA" id="ARBA00022448"/>
    </source>
</evidence>
<dbReference type="GO" id="GO:0006896">
    <property type="term" value="P:Golgi to vacuole transport"/>
    <property type="evidence" value="ECO:0007669"/>
    <property type="project" value="TreeGrafter"/>
</dbReference>
<dbReference type="EMBL" id="JWZX01003344">
    <property type="protein sequence ID" value="KOO21671.1"/>
    <property type="molecule type" value="Genomic_DNA"/>
</dbReference>
<keyword evidence="9" id="KW-1185">Reference proteome</keyword>
<dbReference type="GO" id="GO:0000938">
    <property type="term" value="C:GARP complex"/>
    <property type="evidence" value="ECO:0007669"/>
    <property type="project" value="TreeGrafter"/>
</dbReference>
<evidence type="ECO:0000259" key="7">
    <source>
        <dbReference type="Pfam" id="PF20655"/>
    </source>
</evidence>
<comment type="subcellular location">
    <subcellularLocation>
        <location evidence="1">Golgi apparatus</location>
        <location evidence="1">trans-Golgi network</location>
    </subcellularLocation>
</comment>
<evidence type="ECO:0000259" key="6">
    <source>
        <dbReference type="Pfam" id="PF04129"/>
    </source>
</evidence>
<protein>
    <submittedName>
        <fullName evidence="8">Vacuolar protein sorting-associated protein 52-like protein</fullName>
    </submittedName>
</protein>
<evidence type="ECO:0000256" key="5">
    <source>
        <dbReference type="ARBA" id="ARBA00023034"/>
    </source>
</evidence>
<accession>A0A0M0J501</accession>
<keyword evidence="5" id="KW-0333">Golgi apparatus</keyword>
<evidence type="ECO:0000313" key="8">
    <source>
        <dbReference type="EMBL" id="KOO21671.1"/>
    </source>
</evidence>
<dbReference type="GO" id="GO:0005829">
    <property type="term" value="C:cytosol"/>
    <property type="evidence" value="ECO:0007669"/>
    <property type="project" value="GOC"/>
</dbReference>
<keyword evidence="4" id="KW-0653">Protein transport</keyword>
<dbReference type="Pfam" id="PF20655">
    <property type="entry name" value="Vps52_C"/>
    <property type="match status" value="1"/>
</dbReference>
<evidence type="ECO:0000313" key="9">
    <source>
        <dbReference type="Proteomes" id="UP000037460"/>
    </source>
</evidence>
<gene>
    <name evidence="8" type="ORF">Ctob_000941</name>
</gene>
<evidence type="ECO:0000256" key="2">
    <source>
        <dbReference type="ARBA" id="ARBA00008180"/>
    </source>
</evidence>
<dbReference type="PANTHER" id="PTHR14190">
    <property type="entry name" value="SUPPRESSOR OF ACTIN MUTATIONS 2/VACUOLAR PROTEIN SORTING 52"/>
    <property type="match status" value="1"/>
</dbReference>
<dbReference type="GO" id="GO:0019905">
    <property type="term" value="F:syntaxin binding"/>
    <property type="evidence" value="ECO:0007669"/>
    <property type="project" value="TreeGrafter"/>
</dbReference>